<evidence type="ECO:0000256" key="5">
    <source>
        <dbReference type="ARBA" id="ARBA00022705"/>
    </source>
</evidence>
<feature type="domain" description="BRCT" evidence="16">
    <location>
        <begin position="593"/>
        <end position="670"/>
    </location>
</feature>
<keyword evidence="18" id="KW-1185">Reference proteome</keyword>
<keyword evidence="7 14" id="KW-0227">DNA damage</keyword>
<comment type="caution">
    <text evidence="17">The sequence shown here is derived from an EMBL/GenBank/DDBJ whole genome shotgun (WGS) entry which is preliminary data.</text>
</comment>
<feature type="binding site" evidence="14">
    <location>
        <position position="178"/>
    </location>
    <ligand>
        <name>NAD(+)</name>
        <dbReference type="ChEBI" id="CHEBI:57540"/>
    </ligand>
</feature>
<dbReference type="Proteomes" id="UP000242219">
    <property type="component" value="Unassembled WGS sequence"/>
</dbReference>
<dbReference type="PROSITE" id="PS50172">
    <property type="entry name" value="BRCT"/>
    <property type="match status" value="1"/>
</dbReference>
<evidence type="ECO:0000256" key="8">
    <source>
        <dbReference type="ARBA" id="ARBA00022833"/>
    </source>
</evidence>
<evidence type="ECO:0000256" key="2">
    <source>
        <dbReference type="ARBA" id="ARBA00012722"/>
    </source>
</evidence>
<dbReference type="GO" id="GO:0005829">
    <property type="term" value="C:cytosol"/>
    <property type="evidence" value="ECO:0007669"/>
    <property type="project" value="TreeGrafter"/>
</dbReference>
<keyword evidence="5 14" id="KW-0235">DNA replication</keyword>
<comment type="function">
    <text evidence="1 14">DNA ligase that catalyzes the formation of phosphodiester linkages between 5'-phosphoryl and 3'-hydroxyl groups in double-stranded DNA using NAD as a coenzyme and as the energy source for the reaction. It is essential for DNA replication and repair of damaged DNA.</text>
</comment>
<dbReference type="InterPro" id="IPR003583">
    <property type="entry name" value="Hlx-hairpin-Hlx_DNA-bd_motif"/>
</dbReference>
<keyword evidence="14" id="KW-0464">Manganese</keyword>
<dbReference type="EMBL" id="MJUW02000093">
    <property type="protein sequence ID" value="OQD45389.1"/>
    <property type="molecule type" value="Genomic_DNA"/>
</dbReference>
<dbReference type="PANTHER" id="PTHR23389">
    <property type="entry name" value="CHROMOSOME TRANSMISSION FIDELITY FACTOR 18"/>
    <property type="match status" value="1"/>
</dbReference>
<keyword evidence="4 14" id="KW-0436">Ligase</keyword>
<dbReference type="PIRSF" id="PIRSF001604">
    <property type="entry name" value="LigA"/>
    <property type="match status" value="1"/>
</dbReference>
<accession>A0A1V6LZ35</accession>
<dbReference type="SUPFAM" id="SSF52113">
    <property type="entry name" value="BRCT domain"/>
    <property type="match status" value="1"/>
</dbReference>
<dbReference type="Pfam" id="PF00533">
    <property type="entry name" value="BRCT"/>
    <property type="match status" value="1"/>
</dbReference>
<dbReference type="InterPro" id="IPR013839">
    <property type="entry name" value="DNAligase_adenylation"/>
</dbReference>
<dbReference type="CDD" id="cd17748">
    <property type="entry name" value="BRCT_DNA_ligase_like"/>
    <property type="match status" value="1"/>
</dbReference>
<feature type="binding site" evidence="14">
    <location>
        <position position="412"/>
    </location>
    <ligand>
        <name>Zn(2+)</name>
        <dbReference type="ChEBI" id="CHEBI:29105"/>
    </ligand>
</feature>
<comment type="similarity">
    <text evidence="13 14">Belongs to the NAD-dependent DNA ligase family. LigA subfamily.</text>
</comment>
<feature type="binding site" evidence="14">
    <location>
        <begin position="32"/>
        <end position="36"/>
    </location>
    <ligand>
        <name>NAD(+)</name>
        <dbReference type="ChEBI" id="CHEBI:57540"/>
    </ligand>
</feature>
<dbReference type="SUPFAM" id="SSF56091">
    <property type="entry name" value="DNA ligase/mRNA capping enzyme, catalytic domain"/>
    <property type="match status" value="1"/>
</dbReference>
<dbReference type="GO" id="GO:0006281">
    <property type="term" value="P:DNA repair"/>
    <property type="evidence" value="ECO:0007669"/>
    <property type="project" value="UniProtKB-KW"/>
</dbReference>
<feature type="binding site" evidence="14">
    <location>
        <position position="294"/>
    </location>
    <ligand>
        <name>NAD(+)</name>
        <dbReference type="ChEBI" id="CHEBI:57540"/>
    </ligand>
</feature>
<dbReference type="SUPFAM" id="SSF50249">
    <property type="entry name" value="Nucleic acid-binding proteins"/>
    <property type="match status" value="1"/>
</dbReference>
<feature type="active site" description="N6-AMP-lysine intermediate" evidence="14">
    <location>
        <position position="117"/>
    </location>
</feature>
<evidence type="ECO:0000256" key="3">
    <source>
        <dbReference type="ARBA" id="ARBA00013308"/>
    </source>
</evidence>
<dbReference type="InterPro" id="IPR033136">
    <property type="entry name" value="DNA_ligase_CS"/>
</dbReference>
<feature type="binding site" evidence="14">
    <location>
        <position position="138"/>
    </location>
    <ligand>
        <name>NAD(+)</name>
        <dbReference type="ChEBI" id="CHEBI:57540"/>
    </ligand>
</feature>
<dbReference type="PROSITE" id="PS01056">
    <property type="entry name" value="DNA_LIGASE_N2"/>
    <property type="match status" value="1"/>
</dbReference>
<dbReference type="GO" id="GO:0003677">
    <property type="term" value="F:DNA binding"/>
    <property type="evidence" value="ECO:0007669"/>
    <property type="project" value="InterPro"/>
</dbReference>
<evidence type="ECO:0000256" key="4">
    <source>
        <dbReference type="ARBA" id="ARBA00022598"/>
    </source>
</evidence>
<name>A0A1V6LZ35_9BACT</name>
<dbReference type="FunFam" id="2.40.50.140:FF:000012">
    <property type="entry name" value="DNA ligase"/>
    <property type="match status" value="1"/>
</dbReference>
<dbReference type="Gene3D" id="2.40.50.140">
    <property type="entry name" value="Nucleic acid-binding proteins"/>
    <property type="match status" value="1"/>
</dbReference>
<dbReference type="SMART" id="SM00292">
    <property type="entry name" value="BRCT"/>
    <property type="match status" value="1"/>
</dbReference>
<dbReference type="InterPro" id="IPR018239">
    <property type="entry name" value="DNA_ligase_AS"/>
</dbReference>
<feature type="binding site" evidence="14">
    <location>
        <position position="428"/>
    </location>
    <ligand>
        <name>Zn(2+)</name>
        <dbReference type="ChEBI" id="CHEBI:29105"/>
    </ligand>
</feature>
<dbReference type="GO" id="GO:0006260">
    <property type="term" value="P:DNA replication"/>
    <property type="evidence" value="ECO:0007669"/>
    <property type="project" value="UniProtKB-KW"/>
</dbReference>
<dbReference type="NCBIfam" id="TIGR00575">
    <property type="entry name" value="dnlj"/>
    <property type="match status" value="1"/>
</dbReference>
<dbReference type="InterPro" id="IPR013840">
    <property type="entry name" value="DNAligase_N"/>
</dbReference>
<dbReference type="SUPFAM" id="SSF47781">
    <property type="entry name" value="RuvA domain 2-like"/>
    <property type="match status" value="1"/>
</dbReference>
<keyword evidence="8 14" id="KW-0862">Zinc</keyword>
<dbReference type="GO" id="GO:0046872">
    <property type="term" value="F:metal ion binding"/>
    <property type="evidence" value="ECO:0007669"/>
    <property type="project" value="UniProtKB-KW"/>
</dbReference>
<evidence type="ECO:0000256" key="14">
    <source>
        <dbReference type="HAMAP-Rule" id="MF_01588"/>
    </source>
</evidence>
<dbReference type="SMART" id="SM00278">
    <property type="entry name" value="HhH1"/>
    <property type="match status" value="3"/>
</dbReference>
<dbReference type="AlphaFoldDB" id="A0A1V6LZ35"/>
<evidence type="ECO:0000313" key="18">
    <source>
        <dbReference type="Proteomes" id="UP000242219"/>
    </source>
</evidence>
<comment type="cofactor">
    <cofactor evidence="14">
        <name>Mg(2+)</name>
        <dbReference type="ChEBI" id="CHEBI:18420"/>
    </cofactor>
    <cofactor evidence="14">
        <name>Mn(2+)</name>
        <dbReference type="ChEBI" id="CHEBI:29035"/>
    </cofactor>
</comment>
<feature type="binding site" evidence="14">
    <location>
        <position position="415"/>
    </location>
    <ligand>
        <name>Zn(2+)</name>
        <dbReference type="ChEBI" id="CHEBI:29105"/>
    </ligand>
</feature>
<keyword evidence="11 14" id="KW-0234">DNA repair</keyword>
<evidence type="ECO:0000259" key="16">
    <source>
        <dbReference type="PROSITE" id="PS50172"/>
    </source>
</evidence>
<evidence type="ECO:0000256" key="9">
    <source>
        <dbReference type="ARBA" id="ARBA00022842"/>
    </source>
</evidence>
<dbReference type="Gene3D" id="3.30.470.30">
    <property type="entry name" value="DNA ligase/mRNA capping enzyme"/>
    <property type="match status" value="1"/>
</dbReference>
<evidence type="ECO:0000256" key="12">
    <source>
        <dbReference type="ARBA" id="ARBA00034005"/>
    </source>
</evidence>
<dbReference type="HAMAP" id="MF_01588">
    <property type="entry name" value="DNA_ligase_A"/>
    <property type="match status" value="1"/>
</dbReference>
<sequence>MKSIKENIEQLRDTIRYHDRKYYVENNPEITDYEYDQLVKELQQFEKTYPHLIVPDSPTQRVGGEPLTQFSTVEHKIPMLSIDNTYSDNELEEFDQRIKRMAGIDGHRNIEYVVELKIDGVAIALWYEKGLFVRGATRGDGFKGDDVTANLRTIHQIPLKLQPAEKQQIPSAIEIRGEIYLSNKEFQRLNEEREEAGESQFANPRNAAAGTLKLLDPRVTAKRHLRVFAYAIGYLEDFELETHMKCLELIRGFGLPVNPHTRLCESIGEAIQYCNEWGKKRNDLDYMIDGIVIKVNSLSLHEQLGATSKAPRWVISYKYQPEQAVTKIEEIVAQVGKTGTITPVANLSPVLLAGTMVSRATLHNFEEISRKDIRMGDPVVVQKAGEIIPQVVSVVKEKRNGTERIFQEPTVCPECKSAVRREGVYLRCHNPFCHAQAKRRIQYFASRHAMDIEGFGPALVDQLVDKGFLKDYADIYCLKHPDLENLERMGKKSSSNLIRAIEESKQRNLERLICALGIHNVGVHTAEVLSEHFDSLDALAHATQEKLEGIYEIGPVVARSIIEFFHDRHTQSIIEKLKTAGVNTRKQTIPASEKNSKISGKSFVITGTLQKYPRKEAEMIIKHQGGRILSQVSKKTDYLVVGEDPGAKLDKARELHVQILDEEAFEKMIK</sequence>
<dbReference type="InterPro" id="IPR004150">
    <property type="entry name" value="NAD_DNA_ligase_OB"/>
</dbReference>
<evidence type="ECO:0000256" key="6">
    <source>
        <dbReference type="ARBA" id="ARBA00022723"/>
    </source>
</evidence>
<dbReference type="Gene3D" id="3.40.50.10190">
    <property type="entry name" value="BRCT domain"/>
    <property type="match status" value="1"/>
</dbReference>
<keyword evidence="9 14" id="KW-0460">Magnesium</keyword>
<keyword evidence="10 14" id="KW-0520">NAD</keyword>
<dbReference type="InterPro" id="IPR010994">
    <property type="entry name" value="RuvA_2-like"/>
</dbReference>
<comment type="catalytic activity">
    <reaction evidence="12 14 15">
        <text>NAD(+) + (deoxyribonucleotide)n-3'-hydroxyl + 5'-phospho-(deoxyribonucleotide)m = (deoxyribonucleotide)n+m + AMP + beta-nicotinamide D-nucleotide.</text>
        <dbReference type="EC" id="6.5.1.2"/>
    </reaction>
</comment>
<dbReference type="NCBIfam" id="NF005932">
    <property type="entry name" value="PRK07956.1"/>
    <property type="match status" value="1"/>
</dbReference>
<protein>
    <recommendedName>
        <fullName evidence="3 14">DNA ligase</fullName>
        <ecNumber evidence="2 14">6.5.1.2</ecNumber>
    </recommendedName>
    <alternativeName>
        <fullName evidence="14">Polydeoxyribonucleotide synthase [NAD(+)]</fullName>
    </alternativeName>
</protein>
<dbReference type="CDD" id="cd00114">
    <property type="entry name" value="LIGANc"/>
    <property type="match status" value="1"/>
</dbReference>
<dbReference type="FunFam" id="3.30.470.30:FF:000001">
    <property type="entry name" value="DNA ligase"/>
    <property type="match status" value="1"/>
</dbReference>
<feature type="binding site" evidence="14">
    <location>
        <position position="318"/>
    </location>
    <ligand>
        <name>NAD(+)</name>
        <dbReference type="ChEBI" id="CHEBI:57540"/>
    </ligand>
</feature>
<dbReference type="GO" id="GO:0003911">
    <property type="term" value="F:DNA ligase (NAD+) activity"/>
    <property type="evidence" value="ECO:0007669"/>
    <property type="project" value="UniProtKB-UniRule"/>
</dbReference>
<reference evidence="17 18" key="1">
    <citation type="journal article" date="2016" name="Genome Announc.">
        <title>Draft Genome Sequence of the Anaerobic Ammonium-Oxidizing Bacterium 'Candidatus Brocadia sp. 40'.</title>
        <authorList>
            <person name="Ali M."/>
            <person name="Haroon M.F."/>
            <person name="Narita Y."/>
            <person name="Zhang L."/>
            <person name="Rangel Shaw D."/>
            <person name="Okabe S."/>
            <person name="Saikaly P.E."/>
        </authorList>
    </citation>
    <scope>NUCLEOTIDE SEQUENCE [LARGE SCALE GENOMIC DNA]</scope>
    <source>
        <strain evidence="17 18">40</strain>
    </source>
</reference>
<dbReference type="InterPro" id="IPR001679">
    <property type="entry name" value="DNA_ligase"/>
</dbReference>
<keyword evidence="6 14" id="KW-0479">Metal-binding</keyword>
<gene>
    <name evidence="14 17" type="primary">ligA</name>
    <name evidence="17" type="ORF">BIY37_08695</name>
</gene>
<dbReference type="InterPro" id="IPR012340">
    <property type="entry name" value="NA-bd_OB-fold"/>
</dbReference>
<dbReference type="FunFam" id="1.10.150.20:FF:000007">
    <property type="entry name" value="DNA ligase"/>
    <property type="match status" value="1"/>
</dbReference>
<dbReference type="Gene3D" id="6.20.10.30">
    <property type="match status" value="1"/>
</dbReference>
<evidence type="ECO:0000256" key="7">
    <source>
        <dbReference type="ARBA" id="ARBA00022763"/>
    </source>
</evidence>
<evidence type="ECO:0000313" key="17">
    <source>
        <dbReference type="EMBL" id="OQD45389.1"/>
    </source>
</evidence>
<dbReference type="Pfam" id="PF03120">
    <property type="entry name" value="OB_DNA_ligase"/>
    <property type="match status" value="1"/>
</dbReference>
<dbReference type="FunFam" id="1.10.150.20:FF:000006">
    <property type="entry name" value="DNA ligase"/>
    <property type="match status" value="1"/>
</dbReference>
<dbReference type="Gene3D" id="1.10.287.610">
    <property type="entry name" value="Helix hairpin bin"/>
    <property type="match status" value="1"/>
</dbReference>
<dbReference type="PANTHER" id="PTHR23389:SF9">
    <property type="entry name" value="DNA LIGASE"/>
    <property type="match status" value="1"/>
</dbReference>
<dbReference type="Pfam" id="PF01653">
    <property type="entry name" value="DNA_ligase_aden"/>
    <property type="match status" value="1"/>
</dbReference>
<dbReference type="InterPro" id="IPR001357">
    <property type="entry name" value="BRCT_dom"/>
</dbReference>
<proteinExistence type="inferred from homology"/>
<dbReference type="Gene3D" id="1.10.150.20">
    <property type="entry name" value="5' to 3' exonuclease, C-terminal subdomain"/>
    <property type="match status" value="2"/>
</dbReference>
<dbReference type="FunFam" id="1.10.287.610:FF:000002">
    <property type="entry name" value="DNA ligase"/>
    <property type="match status" value="1"/>
</dbReference>
<evidence type="ECO:0000256" key="15">
    <source>
        <dbReference type="RuleBase" id="RU000618"/>
    </source>
</evidence>
<dbReference type="PROSITE" id="PS01055">
    <property type="entry name" value="DNA_LIGASE_N1"/>
    <property type="match status" value="1"/>
</dbReference>
<evidence type="ECO:0000256" key="10">
    <source>
        <dbReference type="ARBA" id="ARBA00023027"/>
    </source>
</evidence>
<dbReference type="Pfam" id="PF12826">
    <property type="entry name" value="HHH_2"/>
    <property type="match status" value="1"/>
</dbReference>
<dbReference type="InterPro" id="IPR036420">
    <property type="entry name" value="BRCT_dom_sf"/>
</dbReference>
<evidence type="ECO:0000256" key="13">
    <source>
        <dbReference type="ARBA" id="ARBA00060881"/>
    </source>
</evidence>
<evidence type="ECO:0000256" key="1">
    <source>
        <dbReference type="ARBA" id="ARBA00004067"/>
    </source>
</evidence>
<dbReference type="EC" id="6.5.1.2" evidence="2 14"/>
<feature type="binding site" evidence="14">
    <location>
        <begin position="81"/>
        <end position="82"/>
    </location>
    <ligand>
        <name>NAD(+)</name>
        <dbReference type="ChEBI" id="CHEBI:57540"/>
    </ligand>
</feature>
<dbReference type="RefSeq" id="WP_070067436.1">
    <property type="nucleotide sequence ID" value="NZ_MJUW02000093.1"/>
</dbReference>
<dbReference type="InterPro" id="IPR041663">
    <property type="entry name" value="DisA/LigA_HHH"/>
</dbReference>
<organism evidence="17 18">
    <name type="scientific">Candidatus Brocadia sapporoensis</name>
    <dbReference type="NCBI Taxonomy" id="392547"/>
    <lineage>
        <taxon>Bacteria</taxon>
        <taxon>Pseudomonadati</taxon>
        <taxon>Planctomycetota</taxon>
        <taxon>Candidatus Brocadiia</taxon>
        <taxon>Candidatus Brocadiales</taxon>
        <taxon>Candidatus Brocadiaceae</taxon>
        <taxon>Candidatus Brocadia</taxon>
    </lineage>
</organism>
<dbReference type="SMART" id="SM00532">
    <property type="entry name" value="LIGANc"/>
    <property type="match status" value="1"/>
</dbReference>
<feature type="binding site" evidence="14">
    <location>
        <position position="433"/>
    </location>
    <ligand>
        <name>Zn(2+)</name>
        <dbReference type="ChEBI" id="CHEBI:29105"/>
    </ligand>
</feature>
<evidence type="ECO:0000256" key="11">
    <source>
        <dbReference type="ARBA" id="ARBA00023204"/>
    </source>
</evidence>
<feature type="binding site" evidence="14">
    <location>
        <position position="115"/>
    </location>
    <ligand>
        <name>NAD(+)</name>
        <dbReference type="ChEBI" id="CHEBI:57540"/>
    </ligand>
</feature>